<accession>A0A7Y5APN3</accession>
<keyword evidence="3" id="KW-1185">Reference proteome</keyword>
<gene>
    <name evidence="2" type="ORF">HRH59_06515</name>
</gene>
<dbReference type="InterPro" id="IPR036291">
    <property type="entry name" value="NAD(P)-bd_dom_sf"/>
</dbReference>
<proteinExistence type="predicted"/>
<dbReference type="Pfam" id="PF01370">
    <property type="entry name" value="Epimerase"/>
    <property type="match status" value="1"/>
</dbReference>
<dbReference type="InterPro" id="IPR050177">
    <property type="entry name" value="Lipid_A_modif_metabolic_enz"/>
</dbReference>
<reference evidence="2 3" key="1">
    <citation type="submission" date="2020-06" db="EMBL/GenBank/DDBJ databases">
        <title>Rheinheimera sp. nov., a marine bacterium isolated from coastal.</title>
        <authorList>
            <person name="Yu Q."/>
            <person name="Qi Y."/>
            <person name="Pu J."/>
        </authorList>
    </citation>
    <scope>NUCLEOTIDE SEQUENCE [LARGE SCALE GENOMIC DNA]</scope>
    <source>
        <strain evidence="2 3">YQF-2</strain>
    </source>
</reference>
<dbReference type="AlphaFoldDB" id="A0A7Y5APN3"/>
<evidence type="ECO:0000313" key="2">
    <source>
        <dbReference type="EMBL" id="NRQ42220.1"/>
    </source>
</evidence>
<evidence type="ECO:0000313" key="3">
    <source>
        <dbReference type="Proteomes" id="UP000523161"/>
    </source>
</evidence>
<dbReference type="InterPro" id="IPR001509">
    <property type="entry name" value="Epimerase_deHydtase"/>
</dbReference>
<dbReference type="EMBL" id="JABSOD010000005">
    <property type="protein sequence ID" value="NRQ42220.1"/>
    <property type="molecule type" value="Genomic_DNA"/>
</dbReference>
<name>A0A7Y5APN3_9GAMM</name>
<dbReference type="SUPFAM" id="SSF51735">
    <property type="entry name" value="NAD(P)-binding Rossmann-fold domains"/>
    <property type="match status" value="1"/>
</dbReference>
<evidence type="ECO:0000259" key="1">
    <source>
        <dbReference type="Pfam" id="PF01370"/>
    </source>
</evidence>
<organism evidence="2 3">
    <name type="scientific">Rheinheimera lutimaris</name>
    <dbReference type="NCBI Taxonomy" id="2740584"/>
    <lineage>
        <taxon>Bacteria</taxon>
        <taxon>Pseudomonadati</taxon>
        <taxon>Pseudomonadota</taxon>
        <taxon>Gammaproteobacteria</taxon>
        <taxon>Chromatiales</taxon>
        <taxon>Chromatiaceae</taxon>
        <taxon>Rheinheimera</taxon>
    </lineage>
</organism>
<dbReference type="Proteomes" id="UP000523161">
    <property type="component" value="Unassembled WGS sequence"/>
</dbReference>
<dbReference type="CDD" id="cd05232">
    <property type="entry name" value="UDP_G4E_4_SDR_e"/>
    <property type="match status" value="1"/>
</dbReference>
<dbReference type="PANTHER" id="PTHR43245">
    <property type="entry name" value="BIFUNCTIONAL POLYMYXIN RESISTANCE PROTEIN ARNA"/>
    <property type="match status" value="1"/>
</dbReference>
<dbReference type="Gene3D" id="3.40.50.720">
    <property type="entry name" value="NAD(P)-binding Rossmann-like Domain"/>
    <property type="match status" value="1"/>
</dbReference>
<protein>
    <submittedName>
        <fullName evidence="2">SDR family oxidoreductase</fullName>
    </submittedName>
</protein>
<feature type="domain" description="NAD-dependent epimerase/dehydratase" evidence="1">
    <location>
        <begin position="1"/>
        <end position="218"/>
    </location>
</feature>
<comment type="caution">
    <text evidence="2">The sequence shown here is derived from an EMBL/GenBank/DDBJ whole genome shotgun (WGS) entry which is preliminary data.</text>
</comment>
<dbReference type="PANTHER" id="PTHR43245:SF58">
    <property type="entry name" value="BLL5923 PROTEIN"/>
    <property type="match status" value="1"/>
</dbReference>
<sequence>MLLTGVSGFVGRAVLDALIQTDVTITAPVRKALSDSTLPRLQQTEVADLSDIDASLFHLYQPDIVIHIAAKAHVVDASLTEFRELNTKASLNIARAAADAGVRRFIFLSSIGVNGINSTEPFKVTDTPVPVEDYALSKLEAEIGLRQIAADTGMEVVIIRPPLVYGANAPGNFGKLAKLAQKNLPLPLGAIHNKRSLVALDNLVDLIVTCIDHPKAANQTFLVSDDEDVSTAELLQMMTRAVGKKPRLLPVPVSWLKLAGKLTGKSAVIDRLCGNLQVDISHTKQTLGWTPPITVEEGIARCFNSGDK</sequence>